<dbReference type="HOGENOM" id="CLU_618440_0_0_1"/>
<organism evidence="3 4">
    <name type="scientific">Stachybotrys chartarum (strain CBS 109288 / IBT 7711)</name>
    <name type="common">Toxic black mold</name>
    <name type="synonym">Stilbospora chartarum</name>
    <dbReference type="NCBI Taxonomy" id="1280523"/>
    <lineage>
        <taxon>Eukaryota</taxon>
        <taxon>Fungi</taxon>
        <taxon>Dikarya</taxon>
        <taxon>Ascomycota</taxon>
        <taxon>Pezizomycotina</taxon>
        <taxon>Sordariomycetes</taxon>
        <taxon>Hypocreomycetidae</taxon>
        <taxon>Hypocreales</taxon>
        <taxon>Stachybotryaceae</taxon>
        <taxon>Stachybotrys</taxon>
    </lineage>
</organism>
<evidence type="ECO:0000313" key="3">
    <source>
        <dbReference type="EMBL" id="KEY66626.1"/>
    </source>
</evidence>
<name>A0A084AMU7_STACB</name>
<evidence type="ECO:0000256" key="1">
    <source>
        <dbReference type="SAM" id="MobiDB-lite"/>
    </source>
</evidence>
<keyword evidence="4" id="KW-1185">Reference proteome</keyword>
<feature type="region of interest" description="Disordered" evidence="1">
    <location>
        <begin position="211"/>
        <end position="234"/>
    </location>
</feature>
<proteinExistence type="predicted"/>
<sequence length="443" mass="50880">MKPLGFLALCIAGTGVLGQAQNQDSDLDDLTRRRIPFNEAQLDRWLKRGECEEVAVTKEDTFITANGRVVGNLSYPEESSPEGYRLYEMFQPGSMWLELFMPGYVSDQMGYTHVRTKEALKADVAPEYNPTIEADTPSVDEGTLGVFKRDWLGLGKRGNVLEERYKFSRPGGFYLCKRQAVEPDASFDTFEEAAQRLGLDDILHALDKDKDQYGPEEESDAKQAAAQVSQQMDKETKAKKAKLASLRAMYHNLGAYDRVRSWFDGTPLNRSEYYARNWMWIRCRTWHGNKFDVGGAWMGINGEAWRKSINKHCKLTAWNFKYFNTEGWGDAEVNFHMRDSECHQWHPVQAALDLQKEHAAAWKRELYLFDCKTHNNHRNYRQEQLPPPAWFVQRKTVIVDDDKISHEGGVKDKFIIPKPYSGKRNVQGCYINGIGGFRGHYSS</sequence>
<dbReference type="EMBL" id="KL648650">
    <property type="protein sequence ID" value="KEY66626.1"/>
    <property type="molecule type" value="Genomic_DNA"/>
</dbReference>
<protein>
    <recommendedName>
        <fullName evidence="5">Enterotoxin</fullName>
    </recommendedName>
</protein>
<evidence type="ECO:0000256" key="2">
    <source>
        <dbReference type="SAM" id="SignalP"/>
    </source>
</evidence>
<feature type="chain" id="PRO_5001771072" description="Enterotoxin" evidence="2">
    <location>
        <begin position="19"/>
        <end position="443"/>
    </location>
</feature>
<dbReference type="AlphaFoldDB" id="A0A084AMU7"/>
<evidence type="ECO:0008006" key="5">
    <source>
        <dbReference type="Google" id="ProtNLM"/>
    </source>
</evidence>
<evidence type="ECO:0000313" key="4">
    <source>
        <dbReference type="Proteomes" id="UP000028045"/>
    </source>
</evidence>
<feature type="signal peptide" evidence="2">
    <location>
        <begin position="1"/>
        <end position="18"/>
    </location>
</feature>
<dbReference type="Proteomes" id="UP000028045">
    <property type="component" value="Unassembled WGS sequence"/>
</dbReference>
<keyword evidence="2" id="KW-0732">Signal</keyword>
<accession>A0A084AMU7</accession>
<reference evidence="3 4" key="1">
    <citation type="journal article" date="2014" name="BMC Genomics">
        <title>Comparative genome sequencing reveals chemotype-specific gene clusters in the toxigenic black mold Stachybotrys.</title>
        <authorList>
            <person name="Semeiks J."/>
            <person name="Borek D."/>
            <person name="Otwinowski Z."/>
            <person name="Grishin N.V."/>
        </authorList>
    </citation>
    <scope>NUCLEOTIDE SEQUENCE [LARGE SCALE GENOMIC DNA]</scope>
    <source>
        <strain evidence="4">CBS 109288 / IBT 7711</strain>
    </source>
</reference>
<gene>
    <name evidence="3" type="ORF">S7711_01921</name>
</gene>
<dbReference type="OrthoDB" id="5104016at2759"/>